<evidence type="ECO:0000313" key="1">
    <source>
        <dbReference type="EMBL" id="WFD11975.1"/>
    </source>
</evidence>
<protein>
    <submittedName>
        <fullName evidence="1">Uncharacterized protein</fullName>
    </submittedName>
</protein>
<keyword evidence="2" id="KW-1185">Reference proteome</keyword>
<evidence type="ECO:0000313" key="2">
    <source>
        <dbReference type="Proteomes" id="UP001222800"/>
    </source>
</evidence>
<organism evidence="1 2">
    <name type="scientific">Tepidibacter hydrothermalis</name>
    <dbReference type="NCBI Taxonomy" id="3036126"/>
    <lineage>
        <taxon>Bacteria</taxon>
        <taxon>Bacillati</taxon>
        <taxon>Bacillota</taxon>
        <taxon>Clostridia</taxon>
        <taxon>Peptostreptococcales</taxon>
        <taxon>Peptostreptococcaceae</taxon>
        <taxon>Tepidibacter</taxon>
    </lineage>
</organism>
<sequence>MGKRKQVHVPMEKIKEQDKYIEVIKSQNDRYFEMTGKRKKHLTVTYGCPVV</sequence>
<reference evidence="1 2" key="1">
    <citation type="submission" date="2023-03" db="EMBL/GenBank/DDBJ databases">
        <title>Complete genome sequence of Tepidibacter sp. SWIR-1, isolated from a deep-sea hydrothermal vent.</title>
        <authorList>
            <person name="Li X."/>
        </authorList>
    </citation>
    <scope>NUCLEOTIDE SEQUENCE [LARGE SCALE GENOMIC DNA]</scope>
    <source>
        <strain evidence="1 2">SWIR-1</strain>
    </source>
</reference>
<dbReference type="Proteomes" id="UP001222800">
    <property type="component" value="Chromosome"/>
</dbReference>
<gene>
    <name evidence="1" type="ORF">P4S50_07825</name>
</gene>
<dbReference type="RefSeq" id="WP_277734207.1">
    <property type="nucleotide sequence ID" value="NZ_CP120733.1"/>
</dbReference>
<accession>A0ABY8EG97</accession>
<dbReference type="EMBL" id="CP120733">
    <property type="protein sequence ID" value="WFD11975.1"/>
    <property type="molecule type" value="Genomic_DNA"/>
</dbReference>
<name>A0ABY8EG97_9FIRM</name>
<proteinExistence type="predicted"/>